<dbReference type="Proteomes" id="UP000198939">
    <property type="component" value="Unassembled WGS sequence"/>
</dbReference>
<evidence type="ECO:0000313" key="10">
    <source>
        <dbReference type="EMBL" id="SEH95131.1"/>
    </source>
</evidence>
<dbReference type="InterPro" id="IPR006059">
    <property type="entry name" value="SBP"/>
</dbReference>
<organism evidence="10 12">
    <name type="scientific">Rhizobium tibeticum</name>
    <dbReference type="NCBI Taxonomy" id="501024"/>
    <lineage>
        <taxon>Bacteria</taxon>
        <taxon>Pseudomonadati</taxon>
        <taxon>Pseudomonadota</taxon>
        <taxon>Alphaproteobacteria</taxon>
        <taxon>Hyphomicrobiales</taxon>
        <taxon>Rhizobiaceae</taxon>
        <taxon>Rhizobium/Agrobacterium group</taxon>
        <taxon>Rhizobium</taxon>
    </lineage>
</organism>
<protein>
    <recommendedName>
        <fullName evidence="8">Probable sugar-binding periplasmic protein</fullName>
    </recommendedName>
</protein>
<evidence type="ECO:0000256" key="1">
    <source>
        <dbReference type="ARBA" id="ARBA00004418"/>
    </source>
</evidence>
<evidence type="ECO:0000256" key="5">
    <source>
        <dbReference type="ARBA" id="ARBA00022729"/>
    </source>
</evidence>
<reference evidence="10" key="3">
    <citation type="submission" date="2016-10" db="EMBL/GenBank/DDBJ databases">
        <authorList>
            <person name="de Groot N.N."/>
        </authorList>
    </citation>
    <scope>NUCLEOTIDE SEQUENCE [LARGE SCALE GENOMIC DNA]</scope>
    <source>
        <strain evidence="10">CCBAU85039</strain>
    </source>
</reference>
<comment type="subcellular location">
    <subcellularLocation>
        <location evidence="1">Periplasm</location>
    </subcellularLocation>
</comment>
<dbReference type="EMBL" id="FNXB01000016">
    <property type="protein sequence ID" value="SEH95131.1"/>
    <property type="molecule type" value="Genomic_DNA"/>
</dbReference>
<name>A0A1H8NHD9_9HYPH</name>
<evidence type="ECO:0000256" key="3">
    <source>
        <dbReference type="ARBA" id="ARBA00022448"/>
    </source>
</evidence>
<dbReference type="OrthoDB" id="9798191at2"/>
<keyword evidence="5 9" id="KW-0732">Signal</keyword>
<gene>
    <name evidence="10" type="ORF">RTCCBAU85039_3269</name>
    <name evidence="11" type="ORF">SAMN05216228_1014142</name>
</gene>
<dbReference type="AlphaFoldDB" id="A0A1H8NHD9"/>
<dbReference type="InterPro" id="IPR050490">
    <property type="entry name" value="Bact_solute-bd_prot1"/>
</dbReference>
<evidence type="ECO:0000256" key="8">
    <source>
        <dbReference type="ARBA" id="ARBA00049753"/>
    </source>
</evidence>
<comment type="function">
    <text evidence="7">Part of a binding-protein-dependent transport system for a sugar.</text>
</comment>
<evidence type="ECO:0000256" key="9">
    <source>
        <dbReference type="SAM" id="SignalP"/>
    </source>
</evidence>
<dbReference type="PANTHER" id="PTHR43649">
    <property type="entry name" value="ARABINOSE-BINDING PROTEIN-RELATED"/>
    <property type="match status" value="1"/>
</dbReference>
<comment type="similarity">
    <text evidence="2">Belongs to the bacterial solute-binding protein 1 family.</text>
</comment>
<proteinExistence type="inferred from homology"/>
<dbReference type="Gene3D" id="3.40.190.10">
    <property type="entry name" value="Periplasmic binding protein-like II"/>
    <property type="match status" value="2"/>
</dbReference>
<dbReference type="EMBL" id="FOCV01000014">
    <property type="protein sequence ID" value="SEO28952.1"/>
    <property type="molecule type" value="Genomic_DNA"/>
</dbReference>
<dbReference type="Proteomes" id="UP000183063">
    <property type="component" value="Unassembled WGS sequence"/>
</dbReference>
<keyword evidence="4" id="KW-0762">Sugar transport</keyword>
<dbReference type="PANTHER" id="PTHR43649:SF28">
    <property type="entry name" value="BINDING PROTEIN COMPONENT OF ABC SUGAR TRANSPORTER-RELATED"/>
    <property type="match status" value="1"/>
</dbReference>
<accession>A0A1H8NHD9</accession>
<evidence type="ECO:0000313" key="11">
    <source>
        <dbReference type="EMBL" id="SEO28952.1"/>
    </source>
</evidence>
<feature type="signal peptide" evidence="9">
    <location>
        <begin position="1"/>
        <end position="20"/>
    </location>
</feature>
<dbReference type="GO" id="GO:0042597">
    <property type="term" value="C:periplasmic space"/>
    <property type="evidence" value="ECO:0007669"/>
    <property type="project" value="UniProtKB-SubCell"/>
</dbReference>
<dbReference type="SUPFAM" id="SSF53850">
    <property type="entry name" value="Periplasmic binding protein-like II"/>
    <property type="match status" value="1"/>
</dbReference>
<keyword evidence="3" id="KW-0813">Transport</keyword>
<reference evidence="12" key="1">
    <citation type="submission" date="2016-10" db="EMBL/GenBank/DDBJ databases">
        <authorList>
            <person name="Wibberg D."/>
        </authorList>
    </citation>
    <scope>NUCLEOTIDE SEQUENCE [LARGE SCALE GENOMIC DNA]</scope>
</reference>
<evidence type="ECO:0000313" key="12">
    <source>
        <dbReference type="Proteomes" id="UP000183063"/>
    </source>
</evidence>
<keyword evidence="6" id="KW-0574">Periplasm</keyword>
<feature type="chain" id="PRO_5030029672" description="Probable sugar-binding periplasmic protein" evidence="9">
    <location>
        <begin position="21"/>
        <end position="411"/>
    </location>
</feature>
<evidence type="ECO:0000256" key="4">
    <source>
        <dbReference type="ARBA" id="ARBA00022597"/>
    </source>
</evidence>
<dbReference type="RefSeq" id="WP_072376767.1">
    <property type="nucleotide sequence ID" value="NZ_FNXB01000016.1"/>
</dbReference>
<evidence type="ECO:0000256" key="2">
    <source>
        <dbReference type="ARBA" id="ARBA00008520"/>
    </source>
</evidence>
<evidence type="ECO:0000256" key="6">
    <source>
        <dbReference type="ARBA" id="ARBA00022764"/>
    </source>
</evidence>
<sequence length="411" mass="43535">MNFRLMAAALAASVVLPLGAADATDLEVTHWWTSGGEAAAVAELAKAFDATGNKWVDGAIAGSGGTARPIMISRITGGDPMGATQFNHGRQAEELVQAGLMRDLTDVATAEHWKDIIRPSSLLDSCTIDGKIYCAPVNIHSWQWLWLSNAAFKKAGVEVPKNWDEFVAAAPALEKAGIVPLAVGGQPWQAAGAFDVLMVAIAGKDTFYKVFKDKDAEAAAGPEIAKVFKAADDARKMSKGSNVQDWNQATNLVITGKAGGQIMGDWAQGEFQLAGQKAGSDYTCLPGLGVNEIISTGGDAFYFPLLKDEAKSKAQDVLAKTLLDPKTQVAFNLKKGSLPVRGDVDLAAANDCMKKGLDILAKGNVIEGTDQLLSADSQKQKEDLFSEFFANPSMTPEAAQKRFAEIIASAD</sequence>
<dbReference type="Pfam" id="PF01547">
    <property type="entry name" value="SBP_bac_1"/>
    <property type="match status" value="1"/>
</dbReference>
<evidence type="ECO:0000256" key="7">
    <source>
        <dbReference type="ARBA" id="ARBA00049629"/>
    </source>
</evidence>
<reference evidence="11 13" key="2">
    <citation type="submission" date="2016-10" db="EMBL/GenBank/DDBJ databases">
        <authorList>
            <person name="Varghese N."/>
            <person name="Submissions S."/>
        </authorList>
    </citation>
    <scope>NUCLEOTIDE SEQUENCE [LARGE SCALE GENOMIC DNA]</scope>
    <source>
        <strain evidence="11 13">CGMCC 1.7071</strain>
    </source>
</reference>
<keyword evidence="13" id="KW-1185">Reference proteome</keyword>
<dbReference type="STRING" id="501024.RTCCBAU85039_3269"/>
<evidence type="ECO:0000313" key="13">
    <source>
        <dbReference type="Proteomes" id="UP000198939"/>
    </source>
</evidence>